<name>A0A1X2IUD6_9FUNG</name>
<dbReference type="Proteomes" id="UP000193560">
    <property type="component" value="Unassembled WGS sequence"/>
</dbReference>
<reference evidence="1 2" key="1">
    <citation type="submission" date="2016-07" db="EMBL/GenBank/DDBJ databases">
        <title>Pervasive Adenine N6-methylation of Active Genes in Fungi.</title>
        <authorList>
            <consortium name="DOE Joint Genome Institute"/>
            <person name="Mondo S.J."/>
            <person name="Dannebaum R.O."/>
            <person name="Kuo R.C."/>
            <person name="Labutti K."/>
            <person name="Haridas S."/>
            <person name="Kuo A."/>
            <person name="Salamov A."/>
            <person name="Ahrendt S.R."/>
            <person name="Lipzen A."/>
            <person name="Sullivan W."/>
            <person name="Andreopoulos W.B."/>
            <person name="Clum A."/>
            <person name="Lindquist E."/>
            <person name="Daum C."/>
            <person name="Ramamoorthy G.K."/>
            <person name="Gryganskyi A."/>
            <person name="Culley D."/>
            <person name="Magnuson J.K."/>
            <person name="James T.Y."/>
            <person name="O'Malley M.A."/>
            <person name="Stajich J.E."/>
            <person name="Spatafora J.W."/>
            <person name="Visel A."/>
            <person name="Grigoriev I.V."/>
        </authorList>
    </citation>
    <scope>NUCLEOTIDE SEQUENCE [LARGE SCALE GENOMIC DNA]</scope>
    <source>
        <strain evidence="1 2">NRRL 1336</strain>
    </source>
</reference>
<dbReference type="EMBL" id="MCGE01000005">
    <property type="protein sequence ID" value="ORZ21573.1"/>
    <property type="molecule type" value="Genomic_DNA"/>
</dbReference>
<comment type="caution">
    <text evidence="1">The sequence shown here is derived from an EMBL/GenBank/DDBJ whole genome shotgun (WGS) entry which is preliminary data.</text>
</comment>
<keyword evidence="2" id="KW-1185">Reference proteome</keyword>
<evidence type="ECO:0000313" key="1">
    <source>
        <dbReference type="EMBL" id="ORZ21573.1"/>
    </source>
</evidence>
<evidence type="ECO:0000313" key="2">
    <source>
        <dbReference type="Proteomes" id="UP000193560"/>
    </source>
</evidence>
<proteinExistence type="predicted"/>
<organism evidence="1 2">
    <name type="scientific">Absidia repens</name>
    <dbReference type="NCBI Taxonomy" id="90262"/>
    <lineage>
        <taxon>Eukaryota</taxon>
        <taxon>Fungi</taxon>
        <taxon>Fungi incertae sedis</taxon>
        <taxon>Mucoromycota</taxon>
        <taxon>Mucoromycotina</taxon>
        <taxon>Mucoromycetes</taxon>
        <taxon>Mucorales</taxon>
        <taxon>Cunninghamellaceae</taxon>
        <taxon>Absidia</taxon>
    </lineage>
</organism>
<sequence>MNMQIHSIAIDITTTIILCNCVVVGFGAAAVDDATVSIVSQHNNLIHILQSNSILAMAISTVSV</sequence>
<gene>
    <name evidence="1" type="ORF">BCR42DRAFT_407859</name>
</gene>
<accession>A0A1X2IUD6</accession>
<dbReference type="AlphaFoldDB" id="A0A1X2IUD6"/>
<feature type="non-terminal residue" evidence="1">
    <location>
        <position position="64"/>
    </location>
</feature>
<protein>
    <submittedName>
        <fullName evidence="1">Uncharacterized protein</fullName>
    </submittedName>
</protein>